<keyword evidence="5 10" id="KW-0276">Fatty acid metabolism</keyword>
<keyword evidence="2 10" id="KW-0444">Lipid biosynthesis</keyword>
<dbReference type="EMBL" id="JBFDAA010000017">
    <property type="protein sequence ID" value="KAL1116617.1"/>
    <property type="molecule type" value="Genomic_DNA"/>
</dbReference>
<evidence type="ECO:0000256" key="8">
    <source>
        <dbReference type="ARBA" id="ARBA00023136"/>
    </source>
</evidence>
<evidence type="ECO:0000256" key="10">
    <source>
        <dbReference type="RuleBase" id="RU361115"/>
    </source>
</evidence>
<protein>
    <recommendedName>
        <fullName evidence="10">Elongation of very long chain fatty acids protein</fullName>
        <ecNumber evidence="10">2.3.1.199</ecNumber>
    </recommendedName>
    <alternativeName>
        <fullName evidence="10">Very-long-chain 3-oxoacyl-CoA synthase</fullName>
    </alternativeName>
</protein>
<accession>A0ABD0XZF9</accession>
<evidence type="ECO:0000256" key="2">
    <source>
        <dbReference type="ARBA" id="ARBA00022516"/>
    </source>
</evidence>
<keyword evidence="12" id="KW-1185">Reference proteome</keyword>
<keyword evidence="3 10" id="KW-0808">Transferase</keyword>
<evidence type="ECO:0000256" key="7">
    <source>
        <dbReference type="ARBA" id="ARBA00023098"/>
    </source>
</evidence>
<reference evidence="11 12" key="1">
    <citation type="submission" date="2024-07" db="EMBL/GenBank/DDBJ databases">
        <title>Chromosome-level genome assembly of the water stick insect Ranatra chinensis (Heteroptera: Nepidae).</title>
        <authorList>
            <person name="Liu X."/>
        </authorList>
    </citation>
    <scope>NUCLEOTIDE SEQUENCE [LARGE SCALE GENOMIC DNA]</scope>
    <source>
        <strain evidence="11">Cailab_2021Rc</strain>
        <tissue evidence="11">Muscle</tissue>
    </source>
</reference>
<evidence type="ECO:0000313" key="11">
    <source>
        <dbReference type="EMBL" id="KAL1116617.1"/>
    </source>
</evidence>
<name>A0ABD0XZF9_9HEMI</name>
<dbReference type="GO" id="GO:0006633">
    <property type="term" value="P:fatty acid biosynthetic process"/>
    <property type="evidence" value="ECO:0007669"/>
    <property type="project" value="UniProtKB-KW"/>
</dbReference>
<comment type="catalytic activity">
    <reaction evidence="10">
        <text>a very-long-chain acyl-CoA + malonyl-CoA + H(+) = a very-long-chain 3-oxoacyl-CoA + CO2 + CoA</text>
        <dbReference type="Rhea" id="RHEA:32727"/>
        <dbReference type="ChEBI" id="CHEBI:15378"/>
        <dbReference type="ChEBI" id="CHEBI:16526"/>
        <dbReference type="ChEBI" id="CHEBI:57287"/>
        <dbReference type="ChEBI" id="CHEBI:57384"/>
        <dbReference type="ChEBI" id="CHEBI:90725"/>
        <dbReference type="ChEBI" id="CHEBI:90736"/>
        <dbReference type="EC" id="2.3.1.199"/>
    </reaction>
</comment>
<feature type="transmembrane region" description="Helical" evidence="10">
    <location>
        <begin position="82"/>
        <end position="102"/>
    </location>
</feature>
<dbReference type="GO" id="GO:0009922">
    <property type="term" value="F:fatty acid elongase activity"/>
    <property type="evidence" value="ECO:0007669"/>
    <property type="project" value="UniProtKB-EC"/>
</dbReference>
<comment type="caution">
    <text evidence="10">Lacks conserved residue(s) required for the propagation of feature annotation.</text>
</comment>
<evidence type="ECO:0000256" key="1">
    <source>
        <dbReference type="ARBA" id="ARBA00004141"/>
    </source>
</evidence>
<dbReference type="PANTHER" id="PTHR11157">
    <property type="entry name" value="FATTY ACID ACYL TRANSFERASE-RELATED"/>
    <property type="match status" value="1"/>
</dbReference>
<keyword evidence="7 10" id="KW-0443">Lipid metabolism</keyword>
<keyword evidence="4 10" id="KW-0812">Transmembrane</keyword>
<dbReference type="Proteomes" id="UP001558652">
    <property type="component" value="Unassembled WGS sequence"/>
</dbReference>
<feature type="transmembrane region" description="Helical" evidence="10">
    <location>
        <begin position="16"/>
        <end position="37"/>
    </location>
</feature>
<dbReference type="PANTHER" id="PTHR11157:SF69">
    <property type="entry name" value="ELONGATION OF VERY LONG CHAIN FATTY ACIDS PROTEIN 7"/>
    <property type="match status" value="1"/>
</dbReference>
<evidence type="ECO:0000256" key="3">
    <source>
        <dbReference type="ARBA" id="ARBA00022679"/>
    </source>
</evidence>
<keyword evidence="8 10" id="KW-0472">Membrane</keyword>
<evidence type="ECO:0000256" key="6">
    <source>
        <dbReference type="ARBA" id="ARBA00022989"/>
    </source>
</evidence>
<dbReference type="AlphaFoldDB" id="A0ABD0XZF9"/>
<comment type="similarity">
    <text evidence="10">Belongs to the ELO family.</text>
</comment>
<sequence>MALSTWYVIKHLRERHVVFIAIVNSFVHVFMYTYYMLAAMGPNYRKYLWWKPYVTKLQIGQFIIIIGYQLSLVLYGCDINSSSMIFFILNTISFLLLFANFYKKAYITKREQYKQQQLKSK</sequence>
<comment type="caution">
    <text evidence="11">The sequence shown here is derived from an EMBL/GenBank/DDBJ whole genome shotgun (WGS) entry which is preliminary data.</text>
</comment>
<feature type="transmembrane region" description="Helical" evidence="10">
    <location>
        <begin position="57"/>
        <end position="76"/>
    </location>
</feature>
<evidence type="ECO:0000256" key="4">
    <source>
        <dbReference type="ARBA" id="ARBA00022692"/>
    </source>
</evidence>
<evidence type="ECO:0000256" key="5">
    <source>
        <dbReference type="ARBA" id="ARBA00022832"/>
    </source>
</evidence>
<comment type="subcellular location">
    <subcellularLocation>
        <location evidence="1">Membrane</location>
        <topology evidence="1">Multi-pass membrane protein</topology>
    </subcellularLocation>
</comment>
<dbReference type="Pfam" id="PF01151">
    <property type="entry name" value="ELO"/>
    <property type="match status" value="1"/>
</dbReference>
<dbReference type="EC" id="2.3.1.199" evidence="10"/>
<dbReference type="GO" id="GO:0016020">
    <property type="term" value="C:membrane"/>
    <property type="evidence" value="ECO:0007669"/>
    <property type="project" value="UniProtKB-SubCell"/>
</dbReference>
<dbReference type="InterPro" id="IPR002076">
    <property type="entry name" value="ELO_fam"/>
</dbReference>
<proteinExistence type="inferred from homology"/>
<evidence type="ECO:0000313" key="12">
    <source>
        <dbReference type="Proteomes" id="UP001558652"/>
    </source>
</evidence>
<keyword evidence="9 10" id="KW-0275">Fatty acid biosynthesis</keyword>
<gene>
    <name evidence="11" type="ORF">AAG570_005089</name>
</gene>
<evidence type="ECO:0000256" key="9">
    <source>
        <dbReference type="ARBA" id="ARBA00023160"/>
    </source>
</evidence>
<keyword evidence="6 10" id="KW-1133">Transmembrane helix</keyword>
<organism evidence="11 12">
    <name type="scientific">Ranatra chinensis</name>
    <dbReference type="NCBI Taxonomy" id="642074"/>
    <lineage>
        <taxon>Eukaryota</taxon>
        <taxon>Metazoa</taxon>
        <taxon>Ecdysozoa</taxon>
        <taxon>Arthropoda</taxon>
        <taxon>Hexapoda</taxon>
        <taxon>Insecta</taxon>
        <taxon>Pterygota</taxon>
        <taxon>Neoptera</taxon>
        <taxon>Paraneoptera</taxon>
        <taxon>Hemiptera</taxon>
        <taxon>Heteroptera</taxon>
        <taxon>Panheteroptera</taxon>
        <taxon>Nepomorpha</taxon>
        <taxon>Nepidae</taxon>
        <taxon>Ranatrinae</taxon>
        <taxon>Ranatra</taxon>
    </lineage>
</organism>